<evidence type="ECO:0000313" key="2">
    <source>
        <dbReference type="Proteomes" id="UP000095287"/>
    </source>
</evidence>
<sequence length="152" mass="17471">MKPSDASCLQTIHEHPEQRWRSWVVGNHKYVKKRSQVVNEKNPGDPVQSQGLPGDRSYWIPCCLNIPRPISPAFPRDRRFQCGSSLSVLFRTTMIQPSDRGLLKTLDVEANHSPSGYRILLLEAVLSLFFFVLLCAIFLLWFFIAFPNAKRQ</sequence>
<reference evidence="3" key="1">
    <citation type="submission" date="2016-11" db="UniProtKB">
        <authorList>
            <consortium name="WormBaseParasite"/>
        </authorList>
    </citation>
    <scope>IDENTIFICATION</scope>
</reference>
<organism evidence="2 3">
    <name type="scientific">Steinernema glaseri</name>
    <dbReference type="NCBI Taxonomy" id="37863"/>
    <lineage>
        <taxon>Eukaryota</taxon>
        <taxon>Metazoa</taxon>
        <taxon>Ecdysozoa</taxon>
        <taxon>Nematoda</taxon>
        <taxon>Chromadorea</taxon>
        <taxon>Rhabditida</taxon>
        <taxon>Tylenchina</taxon>
        <taxon>Panagrolaimomorpha</taxon>
        <taxon>Strongyloidoidea</taxon>
        <taxon>Steinernematidae</taxon>
        <taxon>Steinernema</taxon>
    </lineage>
</organism>
<proteinExistence type="predicted"/>
<evidence type="ECO:0000313" key="3">
    <source>
        <dbReference type="WBParaSite" id="L893_g20260.t1"/>
    </source>
</evidence>
<evidence type="ECO:0000256" key="1">
    <source>
        <dbReference type="SAM" id="Phobius"/>
    </source>
</evidence>
<feature type="transmembrane region" description="Helical" evidence="1">
    <location>
        <begin position="120"/>
        <end position="144"/>
    </location>
</feature>
<keyword evidence="2" id="KW-1185">Reference proteome</keyword>
<protein>
    <submittedName>
        <fullName evidence="3">Uncharacterized protein</fullName>
    </submittedName>
</protein>
<dbReference type="Proteomes" id="UP000095287">
    <property type="component" value="Unplaced"/>
</dbReference>
<name>A0A1I7YVI0_9BILA</name>
<keyword evidence="1" id="KW-0472">Membrane</keyword>
<keyword evidence="1" id="KW-0812">Transmembrane</keyword>
<keyword evidence="1" id="KW-1133">Transmembrane helix</keyword>
<dbReference type="WBParaSite" id="L893_g20260.t1">
    <property type="protein sequence ID" value="L893_g20260.t1"/>
    <property type="gene ID" value="L893_g20260"/>
</dbReference>
<accession>A0A1I7YVI0</accession>
<dbReference type="AlphaFoldDB" id="A0A1I7YVI0"/>